<keyword evidence="3" id="KW-0804">Transcription</keyword>
<dbReference type="InterPro" id="IPR011711">
    <property type="entry name" value="GntR_C"/>
</dbReference>
<comment type="caution">
    <text evidence="5">The sequence shown here is derived from an EMBL/GenBank/DDBJ whole genome shotgun (WGS) entry which is preliminary data.</text>
</comment>
<keyword evidence="2" id="KW-0238">DNA-binding</keyword>
<gene>
    <name evidence="5" type="ORF">AS031_05895</name>
</gene>
<evidence type="ECO:0000259" key="4">
    <source>
        <dbReference type="PROSITE" id="PS50949"/>
    </source>
</evidence>
<dbReference type="STRING" id="993070.AS031_05895"/>
<organism evidence="5 6">
    <name type="scientific">Pseudarthrobacter enclensis</name>
    <dbReference type="NCBI Taxonomy" id="993070"/>
    <lineage>
        <taxon>Bacteria</taxon>
        <taxon>Bacillati</taxon>
        <taxon>Actinomycetota</taxon>
        <taxon>Actinomycetes</taxon>
        <taxon>Micrococcales</taxon>
        <taxon>Micrococcaceae</taxon>
        <taxon>Pseudarthrobacter</taxon>
    </lineage>
</organism>
<dbReference type="SUPFAM" id="SSF48008">
    <property type="entry name" value="GntR ligand-binding domain-like"/>
    <property type="match status" value="1"/>
</dbReference>
<dbReference type="AlphaFoldDB" id="A0A0V8IS62"/>
<dbReference type="Gene3D" id="1.20.120.530">
    <property type="entry name" value="GntR ligand-binding domain-like"/>
    <property type="match status" value="1"/>
</dbReference>
<keyword evidence="6" id="KW-1185">Reference proteome</keyword>
<dbReference type="InterPro" id="IPR000524">
    <property type="entry name" value="Tscrpt_reg_HTH_GntR"/>
</dbReference>
<dbReference type="PROSITE" id="PS50949">
    <property type="entry name" value="HTH_GNTR"/>
    <property type="match status" value="1"/>
</dbReference>
<sequence length="230" mass="25560">MAKDLAGLVESLISEASSEESTGRLRLPAERTLGASLDLSRGMLREQLATLELLGFIDRTQGRGTYLEAPDSGFIQLYFRLALRLGHISAAQFTQAREMLEIAVVEQAAVMATPAEVATLRSHIDRMVEATSRGDVDKAITADFDFHRGLFELVDNPIFNFLQDGLRDVLRDVVAERRRKALAVVETTSDFITDQVHYGITDALAKNDPDAARAAMRRHFDVWRAITDEP</sequence>
<name>A0A0V8IS62_9MICC</name>
<feature type="domain" description="HTH gntR-type" evidence="4">
    <location>
        <begin position="2"/>
        <end position="70"/>
    </location>
</feature>
<dbReference type="RefSeq" id="WP_058267197.1">
    <property type="nucleotide sequence ID" value="NZ_FMAZ01000002.1"/>
</dbReference>
<dbReference type="Pfam" id="PF07729">
    <property type="entry name" value="FCD"/>
    <property type="match status" value="1"/>
</dbReference>
<proteinExistence type="predicted"/>
<dbReference type="OrthoDB" id="3172099at2"/>
<dbReference type="GO" id="GO:0003677">
    <property type="term" value="F:DNA binding"/>
    <property type="evidence" value="ECO:0007669"/>
    <property type="project" value="UniProtKB-KW"/>
</dbReference>
<evidence type="ECO:0000256" key="3">
    <source>
        <dbReference type="ARBA" id="ARBA00023163"/>
    </source>
</evidence>
<dbReference type="InterPro" id="IPR036390">
    <property type="entry name" value="WH_DNA-bd_sf"/>
</dbReference>
<dbReference type="Proteomes" id="UP000053199">
    <property type="component" value="Unassembled WGS sequence"/>
</dbReference>
<evidence type="ECO:0000313" key="6">
    <source>
        <dbReference type="Proteomes" id="UP000053199"/>
    </source>
</evidence>
<dbReference type="InterPro" id="IPR008920">
    <property type="entry name" value="TF_FadR/GntR_C"/>
</dbReference>
<evidence type="ECO:0000313" key="5">
    <source>
        <dbReference type="EMBL" id="KSU77604.1"/>
    </source>
</evidence>
<dbReference type="PANTHER" id="PTHR43537">
    <property type="entry name" value="TRANSCRIPTIONAL REGULATOR, GNTR FAMILY"/>
    <property type="match status" value="1"/>
</dbReference>
<reference evidence="5 6" key="1">
    <citation type="journal article" date="2014" name="Arch. Microbiol.">
        <title>Arthrobacter enclensis sp. nov., isolated from sediment sample.</title>
        <authorList>
            <person name="Dastager S.G."/>
            <person name="Liu Q."/>
            <person name="Tang S.K."/>
            <person name="Krishnamurthi S."/>
            <person name="Lee J.C."/>
            <person name="Li W.J."/>
        </authorList>
    </citation>
    <scope>NUCLEOTIDE SEQUENCE [LARGE SCALE GENOMIC DNA]</scope>
    <source>
        <strain evidence="5 6">NIO-1008</strain>
    </source>
</reference>
<protein>
    <submittedName>
        <fullName evidence="5">GntR family transcriptional regulator</fullName>
    </submittedName>
</protein>
<dbReference type="SMART" id="SM00895">
    <property type="entry name" value="FCD"/>
    <property type="match status" value="1"/>
</dbReference>
<dbReference type="EMBL" id="LNQM01000002">
    <property type="protein sequence ID" value="KSU77604.1"/>
    <property type="molecule type" value="Genomic_DNA"/>
</dbReference>
<accession>A0A0V8IS62</accession>
<dbReference type="SUPFAM" id="SSF46785">
    <property type="entry name" value="Winged helix' DNA-binding domain"/>
    <property type="match status" value="1"/>
</dbReference>
<dbReference type="Gene3D" id="1.10.10.10">
    <property type="entry name" value="Winged helix-like DNA-binding domain superfamily/Winged helix DNA-binding domain"/>
    <property type="match status" value="1"/>
</dbReference>
<keyword evidence="1" id="KW-0805">Transcription regulation</keyword>
<dbReference type="PANTHER" id="PTHR43537:SF5">
    <property type="entry name" value="UXU OPERON TRANSCRIPTIONAL REGULATOR"/>
    <property type="match status" value="1"/>
</dbReference>
<evidence type="ECO:0000256" key="2">
    <source>
        <dbReference type="ARBA" id="ARBA00023125"/>
    </source>
</evidence>
<evidence type="ECO:0000256" key="1">
    <source>
        <dbReference type="ARBA" id="ARBA00023015"/>
    </source>
</evidence>
<dbReference type="GO" id="GO:0003700">
    <property type="term" value="F:DNA-binding transcription factor activity"/>
    <property type="evidence" value="ECO:0007669"/>
    <property type="project" value="InterPro"/>
</dbReference>
<dbReference type="InterPro" id="IPR036388">
    <property type="entry name" value="WH-like_DNA-bd_sf"/>
</dbReference>